<dbReference type="Pfam" id="PF00353">
    <property type="entry name" value="HemolysinCabind"/>
    <property type="match status" value="1"/>
</dbReference>
<dbReference type="Gene3D" id="2.150.10.10">
    <property type="entry name" value="Serralysin-like metalloprotease, C-terminal"/>
    <property type="match status" value="1"/>
</dbReference>
<feature type="domain" description="DUF4114" evidence="3">
    <location>
        <begin position="104"/>
        <end position="185"/>
    </location>
</feature>
<dbReference type="GO" id="GO:0005576">
    <property type="term" value="C:extracellular region"/>
    <property type="evidence" value="ECO:0007669"/>
    <property type="project" value="UniProtKB-SubCell"/>
</dbReference>
<dbReference type="InterPro" id="IPR025193">
    <property type="entry name" value="DUF4114"/>
</dbReference>
<dbReference type="PROSITE" id="PS00330">
    <property type="entry name" value="HEMOLYSIN_CALCIUM"/>
    <property type="match status" value="2"/>
</dbReference>
<dbReference type="PANTHER" id="PTHR38340">
    <property type="entry name" value="S-LAYER PROTEIN"/>
    <property type="match status" value="1"/>
</dbReference>
<dbReference type="Proteomes" id="UP000186868">
    <property type="component" value="Unassembled WGS sequence"/>
</dbReference>
<dbReference type="RefSeq" id="WP_073599417.1">
    <property type="nucleotide sequence ID" value="NZ_MRCB01000009.1"/>
</dbReference>
<dbReference type="InterPro" id="IPR050557">
    <property type="entry name" value="RTX_toxin/Mannuronan_C5-epim"/>
</dbReference>
<dbReference type="SUPFAM" id="SSF51120">
    <property type="entry name" value="beta-Roll"/>
    <property type="match status" value="1"/>
</dbReference>
<dbReference type="InterPro" id="IPR018511">
    <property type="entry name" value="Hemolysin-typ_Ca-bd_CS"/>
</dbReference>
<proteinExistence type="predicted"/>
<dbReference type="Pfam" id="PF13448">
    <property type="entry name" value="DUF4114"/>
    <property type="match status" value="4"/>
</dbReference>
<dbReference type="InterPro" id="IPR001343">
    <property type="entry name" value="Hemolysn_Ca-bd"/>
</dbReference>
<dbReference type="GO" id="GO:0005509">
    <property type="term" value="F:calcium ion binding"/>
    <property type="evidence" value="ECO:0007669"/>
    <property type="project" value="InterPro"/>
</dbReference>
<evidence type="ECO:0000256" key="2">
    <source>
        <dbReference type="ARBA" id="ARBA00022525"/>
    </source>
</evidence>
<comment type="subcellular location">
    <subcellularLocation>
        <location evidence="1">Secreted</location>
    </subcellularLocation>
</comment>
<feature type="domain" description="DUF4114" evidence="3">
    <location>
        <begin position="755"/>
        <end position="836"/>
    </location>
</feature>
<dbReference type="EMBL" id="MRCB01000009">
    <property type="protein sequence ID" value="OKH23518.1"/>
    <property type="molecule type" value="Genomic_DNA"/>
</dbReference>
<feature type="domain" description="DUF4114" evidence="3">
    <location>
        <begin position="544"/>
        <end position="622"/>
    </location>
</feature>
<dbReference type="OrthoDB" id="9798386at2"/>
<evidence type="ECO:0000313" key="4">
    <source>
        <dbReference type="EMBL" id="OKH23518.1"/>
    </source>
</evidence>
<name>A0A1U7HJ07_9CYAN</name>
<keyword evidence="5" id="KW-1185">Reference proteome</keyword>
<evidence type="ECO:0000256" key="1">
    <source>
        <dbReference type="ARBA" id="ARBA00004613"/>
    </source>
</evidence>
<accession>A0A1U7HJ07</accession>
<feature type="domain" description="DUF4114" evidence="3">
    <location>
        <begin position="320"/>
        <end position="405"/>
    </location>
</feature>
<dbReference type="AlphaFoldDB" id="A0A1U7HJ07"/>
<evidence type="ECO:0000313" key="5">
    <source>
        <dbReference type="Proteomes" id="UP000186868"/>
    </source>
</evidence>
<dbReference type="PANTHER" id="PTHR38340:SF1">
    <property type="entry name" value="S-LAYER PROTEIN"/>
    <property type="match status" value="1"/>
</dbReference>
<evidence type="ECO:0000259" key="3">
    <source>
        <dbReference type="Pfam" id="PF13448"/>
    </source>
</evidence>
<gene>
    <name evidence="4" type="ORF">NIES593_09845</name>
</gene>
<reference evidence="4 5" key="1">
    <citation type="submission" date="2016-11" db="EMBL/GenBank/DDBJ databases">
        <title>Draft Genome Sequences of Nine Cyanobacterial Strains from Diverse Habitats.</title>
        <authorList>
            <person name="Zhu T."/>
            <person name="Hou S."/>
            <person name="Lu X."/>
            <person name="Hess W.R."/>
        </authorList>
    </citation>
    <scope>NUCLEOTIDE SEQUENCE [LARGE SCALE GENOMIC DNA]</scope>
    <source>
        <strain evidence="4 5">NIES-593</strain>
    </source>
</reference>
<dbReference type="NCBIfam" id="TIGR03661">
    <property type="entry name" value="T1SS_VCA0849"/>
    <property type="match status" value="1"/>
</dbReference>
<dbReference type="STRING" id="1921803.NIES593_09845"/>
<dbReference type="InterPro" id="IPR019960">
    <property type="entry name" value="T1SS_VCA0849"/>
</dbReference>
<keyword evidence="2" id="KW-0964">Secreted</keyword>
<dbReference type="PRINTS" id="PR00313">
    <property type="entry name" value="CABNDNGRPT"/>
</dbReference>
<sequence length="1019" mass="111317">MSQQLTSNPGIFTVGQAGIVSLDFLFDGGEYRGELAIFSLKGMENLEIGSTAFIKEAARRALSNSRLGYVAISDETEGAKFSAKLAWENDYNAGTYKGIKSFTMDAGDRFAIMLVPQGTVRELYNNPDRTDNRRPLFSINTANPDNATQFYQLNDAKGMGNTFVFEDRTIPNGSDRDFNDITFQLIGATGEAASVDTVMPAVLDWRKTAEGKQIIDYASRPTYETGVFRVDASGQVSIDYLFDGGAYQGELAIFSLKGMENLKLDSPAFAQEAARRALSNSTLGHVVIQDNTDKARFSAKYIWENDFNSGTYKGATTVAMNPGEDLAVMLVQNSTVQDLYNNINNMWSNGRLPIFSIPAANGSPNNRQMVDVTGRGDTFAMEDARLSWGNQADRDYNDIIFKVTGAKGIAPLMNQEINPGRDWSKSPVGKEMLQDITRPNFSGGVFDVGENGKVRIDFLYDGGWFNQGELAIFSLDGMEQFQVGSQAFIQEAARRALSNSTQGYVVIKDALEGAKFSDKVPWENAFNSGTYQGVKTFQMESRGHFAFMLVPNNSVAAIASNPNSIWQNSNMPIFSIPEANAPSKPIEMVKVGNRGTYAFEDVRMDRSVSDKDYNDLIIQVKGAQSDLPLIDNHINPNRDWRKTKVGTDLTNYTNRTEFETGVLTTGSTGRVEVEFLYDGGAYKGEVGIFSLAGMDSYEPGSEAFIREATRRVRSNSAQGYIVVQDSLEGAKFTGGIDWEGNFNQGNFQGIKVLNLNPNDSFGIMQVPNGTIAEVANNPKLDGAKRPLFSILDANPAYGFQIGKIDMAAGSTIVSLEDQRLDGKSDRDYNDIILRFKGVEVSADPLDRVMASGKDWRATVMGEKLFDYVNARDKNNTTPEAFGEQSGLYLHGTRNNDTLQGSAGNDFLGGREGNDILIGGKGSDILVGGAGNDIFNFTSLQDAGDTIRDFSAGDRLDLSSLFTSLNYLGSDPIADGYLQFQQVGADTQVFISSNGTNADWVRLVTVSNAIASILASNTVF</sequence>
<organism evidence="4 5">
    <name type="scientific">Hydrococcus rivularis NIES-593</name>
    <dbReference type="NCBI Taxonomy" id="1921803"/>
    <lineage>
        <taxon>Bacteria</taxon>
        <taxon>Bacillati</taxon>
        <taxon>Cyanobacteriota</taxon>
        <taxon>Cyanophyceae</taxon>
        <taxon>Pleurocapsales</taxon>
        <taxon>Hydrococcaceae</taxon>
        <taxon>Hydrococcus</taxon>
    </lineage>
</organism>
<dbReference type="InterPro" id="IPR011049">
    <property type="entry name" value="Serralysin-like_metalloprot_C"/>
</dbReference>
<comment type="caution">
    <text evidence="4">The sequence shown here is derived from an EMBL/GenBank/DDBJ whole genome shotgun (WGS) entry which is preliminary data.</text>
</comment>
<protein>
    <recommendedName>
        <fullName evidence="3">DUF4114 domain-containing protein</fullName>
    </recommendedName>
</protein>